<dbReference type="Proteomes" id="UP000628775">
    <property type="component" value="Unassembled WGS sequence"/>
</dbReference>
<evidence type="ECO:0000256" key="4">
    <source>
        <dbReference type="ARBA" id="ARBA00022496"/>
    </source>
</evidence>
<evidence type="ECO:0000256" key="1">
    <source>
        <dbReference type="ARBA" id="ARBA00004202"/>
    </source>
</evidence>
<keyword evidence="7" id="KW-0408">Iron</keyword>
<dbReference type="InterPro" id="IPR051535">
    <property type="entry name" value="Siderophore_ABC-ATPase"/>
</dbReference>
<evidence type="ECO:0000256" key="8">
    <source>
        <dbReference type="ARBA" id="ARBA00023065"/>
    </source>
</evidence>
<dbReference type="Gene3D" id="3.40.50.300">
    <property type="entry name" value="P-loop containing nucleotide triphosphate hydrolases"/>
    <property type="match status" value="1"/>
</dbReference>
<reference evidence="11" key="2">
    <citation type="submission" date="2020-09" db="EMBL/GenBank/DDBJ databases">
        <authorList>
            <person name="Sun Q."/>
            <person name="Zhou Y."/>
        </authorList>
    </citation>
    <scope>NUCLEOTIDE SEQUENCE</scope>
    <source>
        <strain evidence="11">CGMCC 1.15371</strain>
    </source>
</reference>
<organism evidence="11 12">
    <name type="scientific">Pullulanibacillus camelliae</name>
    <dbReference type="NCBI Taxonomy" id="1707096"/>
    <lineage>
        <taxon>Bacteria</taxon>
        <taxon>Bacillati</taxon>
        <taxon>Bacillota</taxon>
        <taxon>Bacilli</taxon>
        <taxon>Bacillales</taxon>
        <taxon>Sporolactobacillaceae</taxon>
        <taxon>Pullulanibacillus</taxon>
    </lineage>
</organism>
<feature type="domain" description="ABC transporter" evidence="10">
    <location>
        <begin position="4"/>
        <end position="240"/>
    </location>
</feature>
<dbReference type="InterPro" id="IPR003439">
    <property type="entry name" value="ABC_transporter-like_ATP-bd"/>
</dbReference>
<dbReference type="SMART" id="SM00382">
    <property type="entry name" value="AAA"/>
    <property type="match status" value="1"/>
</dbReference>
<keyword evidence="12" id="KW-1185">Reference proteome</keyword>
<keyword evidence="6 11" id="KW-0067">ATP-binding</keyword>
<dbReference type="AlphaFoldDB" id="A0A8J3DY96"/>
<dbReference type="GO" id="GO:0016887">
    <property type="term" value="F:ATP hydrolysis activity"/>
    <property type="evidence" value="ECO:0007669"/>
    <property type="project" value="InterPro"/>
</dbReference>
<evidence type="ECO:0000256" key="9">
    <source>
        <dbReference type="ARBA" id="ARBA00023136"/>
    </source>
</evidence>
<evidence type="ECO:0000313" key="11">
    <source>
        <dbReference type="EMBL" id="GGE53038.1"/>
    </source>
</evidence>
<dbReference type="EMBL" id="BMIR01000023">
    <property type="protein sequence ID" value="GGE53038.1"/>
    <property type="molecule type" value="Genomic_DNA"/>
</dbReference>
<evidence type="ECO:0000256" key="3">
    <source>
        <dbReference type="ARBA" id="ARBA00022475"/>
    </source>
</evidence>
<dbReference type="GO" id="GO:0006826">
    <property type="term" value="P:iron ion transport"/>
    <property type="evidence" value="ECO:0007669"/>
    <property type="project" value="UniProtKB-KW"/>
</dbReference>
<comment type="caution">
    <text evidence="11">The sequence shown here is derived from an EMBL/GenBank/DDBJ whole genome shotgun (WGS) entry which is preliminary data.</text>
</comment>
<comment type="subcellular location">
    <subcellularLocation>
        <location evidence="1">Cell membrane</location>
        <topology evidence="1">Peripheral membrane protein</topology>
    </subcellularLocation>
</comment>
<keyword evidence="3" id="KW-1003">Cell membrane</keyword>
<dbReference type="InterPro" id="IPR003593">
    <property type="entry name" value="AAA+_ATPase"/>
</dbReference>
<evidence type="ECO:0000256" key="5">
    <source>
        <dbReference type="ARBA" id="ARBA00022741"/>
    </source>
</evidence>
<accession>A0A8J3DY96</accession>
<dbReference type="RefSeq" id="WP_188697522.1">
    <property type="nucleotide sequence ID" value="NZ_BMIR01000023.1"/>
</dbReference>
<sequence length="268" mass="29805">MVTLSTQQLQVGYGDKVIIQDLSLHIPEGEITCIIGPNGCGKSTLLKTLARIQRAKSGSIFLDGKAIQDIPTKEIAKQMAILPQTPGAPNGLTVYELVSFGRSPYKKGYGKLTNKDRDVIEWALEVTGTDEFRDQAIDALSGGQRQRAWIAMAIAQETELLMLDEPTTYLDLAHQLEVLKLLERLNKEEQRTIVMVIHDLNHAARFSNYMVAMNSGAIIKEGTPFDVMTPENLRHVFNIEADIIQDPKSGKPVCLSYDLIEQKTLVKK</sequence>
<dbReference type="InterPro" id="IPR017871">
    <property type="entry name" value="ABC_transporter-like_CS"/>
</dbReference>
<dbReference type="PANTHER" id="PTHR42771">
    <property type="entry name" value="IRON(3+)-HYDROXAMATE IMPORT ATP-BINDING PROTEIN FHUC"/>
    <property type="match status" value="1"/>
</dbReference>
<dbReference type="CDD" id="cd03214">
    <property type="entry name" value="ABC_Iron-Siderophores_B12_Hemin"/>
    <property type="match status" value="1"/>
</dbReference>
<evidence type="ECO:0000256" key="2">
    <source>
        <dbReference type="ARBA" id="ARBA00022448"/>
    </source>
</evidence>
<keyword evidence="8" id="KW-0406">Ion transport</keyword>
<dbReference type="PROSITE" id="PS50893">
    <property type="entry name" value="ABC_TRANSPORTER_2"/>
    <property type="match status" value="1"/>
</dbReference>
<evidence type="ECO:0000259" key="10">
    <source>
        <dbReference type="PROSITE" id="PS50893"/>
    </source>
</evidence>
<dbReference type="PANTHER" id="PTHR42771:SF4">
    <property type="entry name" value="IRON(3+)-HYDROXAMATE IMPORT ATP-BINDING PROTEIN FHUC"/>
    <property type="match status" value="1"/>
</dbReference>
<protein>
    <submittedName>
        <fullName evidence="11">Iron(3+)-hydroxamate import ATP-binding protein FhuC</fullName>
    </submittedName>
</protein>
<dbReference type="FunFam" id="3.40.50.300:FF:000134">
    <property type="entry name" value="Iron-enterobactin ABC transporter ATP-binding protein"/>
    <property type="match status" value="1"/>
</dbReference>
<dbReference type="PROSITE" id="PS00211">
    <property type="entry name" value="ABC_TRANSPORTER_1"/>
    <property type="match status" value="1"/>
</dbReference>
<reference evidence="11" key="1">
    <citation type="journal article" date="2014" name="Int. J. Syst. Evol. Microbiol.">
        <title>Complete genome sequence of Corynebacterium casei LMG S-19264T (=DSM 44701T), isolated from a smear-ripened cheese.</title>
        <authorList>
            <consortium name="US DOE Joint Genome Institute (JGI-PGF)"/>
            <person name="Walter F."/>
            <person name="Albersmeier A."/>
            <person name="Kalinowski J."/>
            <person name="Ruckert C."/>
        </authorList>
    </citation>
    <scope>NUCLEOTIDE SEQUENCE</scope>
    <source>
        <strain evidence="11">CGMCC 1.15371</strain>
    </source>
</reference>
<proteinExistence type="predicted"/>
<dbReference type="Pfam" id="PF00005">
    <property type="entry name" value="ABC_tran"/>
    <property type="match status" value="1"/>
</dbReference>
<dbReference type="SUPFAM" id="SSF52540">
    <property type="entry name" value="P-loop containing nucleoside triphosphate hydrolases"/>
    <property type="match status" value="1"/>
</dbReference>
<evidence type="ECO:0000313" key="12">
    <source>
        <dbReference type="Proteomes" id="UP000628775"/>
    </source>
</evidence>
<dbReference type="InterPro" id="IPR027417">
    <property type="entry name" value="P-loop_NTPase"/>
</dbReference>
<keyword evidence="4" id="KW-0410">Iron transport</keyword>
<evidence type="ECO:0000256" key="6">
    <source>
        <dbReference type="ARBA" id="ARBA00022840"/>
    </source>
</evidence>
<dbReference type="GO" id="GO:0005886">
    <property type="term" value="C:plasma membrane"/>
    <property type="evidence" value="ECO:0007669"/>
    <property type="project" value="UniProtKB-SubCell"/>
</dbReference>
<keyword evidence="2" id="KW-0813">Transport</keyword>
<gene>
    <name evidence="11" type="primary">fhuC</name>
    <name evidence="11" type="ORF">GCM10011391_34910</name>
</gene>
<keyword evidence="9" id="KW-0472">Membrane</keyword>
<keyword evidence="5" id="KW-0547">Nucleotide-binding</keyword>
<name>A0A8J3DY96_9BACL</name>
<dbReference type="GO" id="GO:0005524">
    <property type="term" value="F:ATP binding"/>
    <property type="evidence" value="ECO:0007669"/>
    <property type="project" value="UniProtKB-KW"/>
</dbReference>
<evidence type="ECO:0000256" key="7">
    <source>
        <dbReference type="ARBA" id="ARBA00023004"/>
    </source>
</evidence>